<dbReference type="Proteomes" id="UP001396898">
    <property type="component" value="Unassembled WGS sequence"/>
</dbReference>
<evidence type="ECO:0000313" key="3">
    <source>
        <dbReference type="Proteomes" id="UP001396898"/>
    </source>
</evidence>
<feature type="domain" description="Heterokaryon incompatibility" evidence="1">
    <location>
        <begin position="53"/>
        <end position="217"/>
    </location>
</feature>
<dbReference type="InterPro" id="IPR052895">
    <property type="entry name" value="HetReg/Transcr_Mod"/>
</dbReference>
<dbReference type="PANTHER" id="PTHR24148:SF82">
    <property type="entry name" value="HETEROKARYON INCOMPATIBILITY DOMAIN-CONTAINING PROTEIN"/>
    <property type="match status" value="1"/>
</dbReference>
<proteinExistence type="predicted"/>
<evidence type="ECO:0000259" key="1">
    <source>
        <dbReference type="Pfam" id="PF06985"/>
    </source>
</evidence>
<dbReference type="Pfam" id="PF06985">
    <property type="entry name" value="HET"/>
    <property type="match status" value="1"/>
</dbReference>
<keyword evidence="3" id="KW-1185">Reference proteome</keyword>
<comment type="caution">
    <text evidence="2">The sequence shown here is derived from an EMBL/GenBank/DDBJ whole genome shotgun (WGS) entry which is preliminary data.</text>
</comment>
<reference evidence="2 3" key="1">
    <citation type="submission" date="2023-01" db="EMBL/GenBank/DDBJ databases">
        <title>Analysis of 21 Apiospora genomes using comparative genomics revels a genus with tremendous synthesis potential of carbohydrate active enzymes and secondary metabolites.</title>
        <authorList>
            <person name="Sorensen T."/>
        </authorList>
    </citation>
    <scope>NUCLEOTIDE SEQUENCE [LARGE SCALE GENOMIC DNA]</scope>
    <source>
        <strain evidence="2 3">CBS 20057</strain>
    </source>
</reference>
<gene>
    <name evidence="2" type="ORF">PG991_005510</name>
</gene>
<dbReference type="EMBL" id="JAQQWI010000007">
    <property type="protein sequence ID" value="KAK8028454.1"/>
    <property type="molecule type" value="Genomic_DNA"/>
</dbReference>
<accession>A0ABR1SB65</accession>
<protein>
    <submittedName>
        <fullName evidence="2">HET-domain-containing protein</fullName>
    </submittedName>
</protein>
<name>A0ABR1SB65_9PEZI</name>
<dbReference type="InterPro" id="IPR010730">
    <property type="entry name" value="HET"/>
</dbReference>
<sequence>MSGCRLATQLPPAYTPLDAQQEQIRLLHLLPGSWEDPVSCTTSTVCISDGLVFESLSYSWGDPSVSRIVLLNGHAIAVTVNLFAALRRLRYRESIRCLWADALCINQVDLEEKSLQVSLMGKVYSAASKGLLWLGEHSELLSDIEVADRGLLENAIPEKNTVEAFDWLHRLAGDADSQSISHVDYELTRRPATPSCVSSLKMLLSLSWWNRMWTLQEAVLPRDVSFVCGLSEITLTAMDRAQEHYYEYQATIPQQELRDGPVNAVMDCLSLWVIAIAQLREVGDDRDIVHALFLCKARQATDPRDKIYAVLGLFPSIARYMDIDYNKDTAQVSTELLLCLVTLHGDLKALACAADTPEDLSLPSWVPNWCYMLESNMRGGEVGLIDEYDESFAARTTPAQVRTPCRGVLAILGISIDRVVALQPIRATSSHTLSKVLAESFRGWIDSLPISSLQDTNTYLGIIEHMIDRTRSLDNRDASLIITSRGLIGYACHDVQVNDTVHVLFGGNLPLILRASHFPGGQYNTLVCHCYMHGIMEGEALDWGLKPQWVFLV</sequence>
<evidence type="ECO:0000313" key="2">
    <source>
        <dbReference type="EMBL" id="KAK8028454.1"/>
    </source>
</evidence>
<organism evidence="2 3">
    <name type="scientific">Apiospora marii</name>
    <dbReference type="NCBI Taxonomy" id="335849"/>
    <lineage>
        <taxon>Eukaryota</taxon>
        <taxon>Fungi</taxon>
        <taxon>Dikarya</taxon>
        <taxon>Ascomycota</taxon>
        <taxon>Pezizomycotina</taxon>
        <taxon>Sordariomycetes</taxon>
        <taxon>Xylariomycetidae</taxon>
        <taxon>Amphisphaeriales</taxon>
        <taxon>Apiosporaceae</taxon>
        <taxon>Apiospora</taxon>
    </lineage>
</organism>
<dbReference type="PANTHER" id="PTHR24148">
    <property type="entry name" value="ANKYRIN REPEAT DOMAIN-CONTAINING PROTEIN 39 HOMOLOG-RELATED"/>
    <property type="match status" value="1"/>
</dbReference>